<name>A0A392RI96_9FABA</name>
<dbReference type="Gene3D" id="1.10.340.70">
    <property type="match status" value="1"/>
</dbReference>
<accession>A0A392RI96</accession>
<dbReference type="InterPro" id="IPR036397">
    <property type="entry name" value="RNaseH_sf"/>
</dbReference>
<dbReference type="GO" id="GO:0003676">
    <property type="term" value="F:nucleic acid binding"/>
    <property type="evidence" value="ECO:0007669"/>
    <property type="project" value="InterPro"/>
</dbReference>
<protein>
    <recommendedName>
        <fullName evidence="1">Integrase zinc-binding domain-containing protein</fullName>
    </recommendedName>
</protein>
<dbReference type="FunFam" id="1.10.340.70:FF:000001">
    <property type="entry name" value="Retrovirus-related Pol polyprotein from transposon gypsy-like Protein"/>
    <property type="match status" value="1"/>
</dbReference>
<feature type="non-terminal residue" evidence="2">
    <location>
        <position position="132"/>
    </location>
</feature>
<dbReference type="SUPFAM" id="SSF53098">
    <property type="entry name" value="Ribonuclease H-like"/>
    <property type="match status" value="1"/>
</dbReference>
<dbReference type="Proteomes" id="UP000265520">
    <property type="component" value="Unassembled WGS sequence"/>
</dbReference>
<organism evidence="2 3">
    <name type="scientific">Trifolium medium</name>
    <dbReference type="NCBI Taxonomy" id="97028"/>
    <lineage>
        <taxon>Eukaryota</taxon>
        <taxon>Viridiplantae</taxon>
        <taxon>Streptophyta</taxon>
        <taxon>Embryophyta</taxon>
        <taxon>Tracheophyta</taxon>
        <taxon>Spermatophyta</taxon>
        <taxon>Magnoliopsida</taxon>
        <taxon>eudicotyledons</taxon>
        <taxon>Gunneridae</taxon>
        <taxon>Pentapetalae</taxon>
        <taxon>rosids</taxon>
        <taxon>fabids</taxon>
        <taxon>Fabales</taxon>
        <taxon>Fabaceae</taxon>
        <taxon>Papilionoideae</taxon>
        <taxon>50 kb inversion clade</taxon>
        <taxon>NPAAA clade</taxon>
        <taxon>Hologalegina</taxon>
        <taxon>IRL clade</taxon>
        <taxon>Trifolieae</taxon>
        <taxon>Trifolium</taxon>
    </lineage>
</organism>
<reference evidence="2 3" key="1">
    <citation type="journal article" date="2018" name="Front. Plant Sci.">
        <title>Red Clover (Trifolium pratense) and Zigzag Clover (T. medium) - A Picture of Genomic Similarities and Differences.</title>
        <authorList>
            <person name="Dluhosova J."/>
            <person name="Istvanek J."/>
            <person name="Nedelnik J."/>
            <person name="Repkova J."/>
        </authorList>
    </citation>
    <scope>NUCLEOTIDE SEQUENCE [LARGE SCALE GENOMIC DNA]</scope>
    <source>
        <strain evidence="3">cv. 10/8</strain>
        <tissue evidence="2">Leaf</tissue>
    </source>
</reference>
<evidence type="ECO:0000313" key="2">
    <source>
        <dbReference type="EMBL" id="MCI36318.1"/>
    </source>
</evidence>
<proteinExistence type="predicted"/>
<dbReference type="Gene3D" id="3.30.420.10">
    <property type="entry name" value="Ribonuclease H-like superfamily/Ribonuclease H"/>
    <property type="match status" value="1"/>
</dbReference>
<feature type="non-terminal residue" evidence="2">
    <location>
        <position position="1"/>
    </location>
</feature>
<sequence length="132" mass="14928">IPKMLAEFHVTPSGGHSGFYRTYRRLAANVYWIGMKAKVQEYVKACDICQRQKYLATSPGGLLQPLPIPAAIWEEVSMDFITGLPKSKGFETIYVVDRLSKYCHFIPLKRPCNARTVAEAFAREVVRLHGLP</sequence>
<feature type="domain" description="Integrase zinc-binding" evidence="1">
    <location>
        <begin position="2"/>
        <end position="53"/>
    </location>
</feature>
<dbReference type="EMBL" id="LXQA010232700">
    <property type="protein sequence ID" value="MCI36318.1"/>
    <property type="molecule type" value="Genomic_DNA"/>
</dbReference>
<evidence type="ECO:0000259" key="1">
    <source>
        <dbReference type="Pfam" id="PF17921"/>
    </source>
</evidence>
<keyword evidence="3" id="KW-1185">Reference proteome</keyword>
<evidence type="ECO:0000313" key="3">
    <source>
        <dbReference type="Proteomes" id="UP000265520"/>
    </source>
</evidence>
<dbReference type="PANTHER" id="PTHR35046:SF18">
    <property type="entry name" value="RNA-DIRECTED DNA POLYMERASE"/>
    <property type="match status" value="1"/>
</dbReference>
<dbReference type="Pfam" id="PF17921">
    <property type="entry name" value="Integrase_H2C2"/>
    <property type="match status" value="1"/>
</dbReference>
<dbReference type="InterPro" id="IPR012337">
    <property type="entry name" value="RNaseH-like_sf"/>
</dbReference>
<dbReference type="PANTHER" id="PTHR35046">
    <property type="entry name" value="ZINC KNUCKLE (CCHC-TYPE) FAMILY PROTEIN"/>
    <property type="match status" value="1"/>
</dbReference>
<dbReference type="AlphaFoldDB" id="A0A392RI96"/>
<dbReference type="InterPro" id="IPR041588">
    <property type="entry name" value="Integrase_H2C2"/>
</dbReference>
<comment type="caution">
    <text evidence="2">The sequence shown here is derived from an EMBL/GenBank/DDBJ whole genome shotgun (WGS) entry which is preliminary data.</text>
</comment>